<proteinExistence type="predicted"/>
<comment type="caution">
    <text evidence="1">The sequence shown here is derived from an EMBL/GenBank/DDBJ whole genome shotgun (WGS) entry which is preliminary data.</text>
</comment>
<evidence type="ECO:0000313" key="2">
    <source>
        <dbReference type="Proteomes" id="UP000324611"/>
    </source>
</evidence>
<sequence length="95" mass="10925">MDKIKIYHKYNEGLKGGRLTIYYDKRPFSLEWKDSPQSEAHYEEWGCGQMDYSKDALVSEVIAYAAGNGVRLTSDHFDNWTTQGLDFNLKQGAIL</sequence>
<reference evidence="1 2" key="1">
    <citation type="submission" date="2019-09" db="EMBL/GenBank/DDBJ databases">
        <title>Chitinophaga ginsengihumi sp. nov., isolated from soil of ginseng rhizosphere.</title>
        <authorList>
            <person name="Lee J."/>
        </authorList>
    </citation>
    <scope>NUCLEOTIDE SEQUENCE [LARGE SCALE GENOMIC DNA]</scope>
    <source>
        <strain evidence="1 2">BN140078</strain>
    </source>
</reference>
<dbReference type="Proteomes" id="UP000324611">
    <property type="component" value="Unassembled WGS sequence"/>
</dbReference>
<dbReference type="EMBL" id="VUOC01000002">
    <property type="protein sequence ID" value="KAA2242809.1"/>
    <property type="molecule type" value="Genomic_DNA"/>
</dbReference>
<keyword evidence="2" id="KW-1185">Reference proteome</keyword>
<dbReference type="AlphaFoldDB" id="A0A5B2VXQ2"/>
<organism evidence="1 2">
    <name type="scientific">Chitinophaga agrisoli</name>
    <dbReference type="NCBI Taxonomy" id="2607653"/>
    <lineage>
        <taxon>Bacteria</taxon>
        <taxon>Pseudomonadati</taxon>
        <taxon>Bacteroidota</taxon>
        <taxon>Chitinophagia</taxon>
        <taxon>Chitinophagales</taxon>
        <taxon>Chitinophagaceae</taxon>
        <taxon>Chitinophaga</taxon>
    </lineage>
</organism>
<accession>A0A5B2VXQ2</accession>
<evidence type="ECO:0000313" key="1">
    <source>
        <dbReference type="EMBL" id="KAA2242809.1"/>
    </source>
</evidence>
<gene>
    <name evidence="1" type="ORF">F0L74_09785</name>
</gene>
<reference evidence="1 2" key="2">
    <citation type="submission" date="2019-09" db="EMBL/GenBank/DDBJ databases">
        <authorList>
            <person name="Jin C."/>
        </authorList>
    </citation>
    <scope>NUCLEOTIDE SEQUENCE [LARGE SCALE GENOMIC DNA]</scope>
    <source>
        <strain evidence="1 2">BN140078</strain>
    </source>
</reference>
<protein>
    <submittedName>
        <fullName evidence="1">Uncharacterized protein</fullName>
    </submittedName>
</protein>
<name>A0A5B2VXQ2_9BACT</name>